<dbReference type="AlphaFoldDB" id="A0A8B6CGV4"/>
<dbReference type="PANTHER" id="PTHR28642">
    <property type="entry name" value="MEIOSIS 1 ARREST PROTEIN"/>
    <property type="match status" value="1"/>
</dbReference>
<dbReference type="GO" id="GO:0007127">
    <property type="term" value="P:meiosis I"/>
    <property type="evidence" value="ECO:0007669"/>
    <property type="project" value="InterPro"/>
</dbReference>
<feature type="compositionally biased region" description="Basic and acidic residues" evidence="1">
    <location>
        <begin position="485"/>
        <end position="497"/>
    </location>
</feature>
<dbReference type="GO" id="GO:0051308">
    <property type="term" value="P:male meiosis chromosome separation"/>
    <property type="evidence" value="ECO:0007669"/>
    <property type="project" value="TreeGrafter"/>
</dbReference>
<evidence type="ECO:0000313" key="2">
    <source>
        <dbReference type="EMBL" id="VDI03872.1"/>
    </source>
</evidence>
<dbReference type="InterPro" id="IPR033587">
    <property type="entry name" value="M1AP"/>
</dbReference>
<proteinExistence type="predicted"/>
<protein>
    <recommendedName>
        <fullName evidence="4">Meiosis 1 arrest protein</fullName>
    </recommendedName>
</protein>
<evidence type="ECO:0000313" key="3">
    <source>
        <dbReference type="Proteomes" id="UP000596742"/>
    </source>
</evidence>
<dbReference type="Proteomes" id="UP000596742">
    <property type="component" value="Unassembled WGS sequence"/>
</dbReference>
<keyword evidence="3" id="KW-1185">Reference proteome</keyword>
<evidence type="ECO:0000256" key="1">
    <source>
        <dbReference type="SAM" id="MobiDB-lite"/>
    </source>
</evidence>
<accession>A0A8B6CGV4</accession>
<reference evidence="2" key="1">
    <citation type="submission" date="2018-11" db="EMBL/GenBank/DDBJ databases">
        <authorList>
            <person name="Alioto T."/>
            <person name="Alioto T."/>
        </authorList>
    </citation>
    <scope>NUCLEOTIDE SEQUENCE</scope>
</reference>
<dbReference type="OrthoDB" id="6433824at2759"/>
<dbReference type="EMBL" id="UYJE01001645">
    <property type="protein sequence ID" value="VDI03872.1"/>
    <property type="molecule type" value="Genomic_DNA"/>
</dbReference>
<dbReference type="GO" id="GO:0007283">
    <property type="term" value="P:spermatogenesis"/>
    <property type="evidence" value="ECO:0007669"/>
    <property type="project" value="InterPro"/>
</dbReference>
<dbReference type="PANTHER" id="PTHR28642:SF1">
    <property type="entry name" value="MEIOSIS 1 ARREST PROTEIN"/>
    <property type="match status" value="1"/>
</dbReference>
<sequence>MKLVKYRSRLDIRKYYFTNRVVEVWNSLPDIVVTAKNVKIFGNRLDKHWKEHPMIYNFDTEYTITGSSTSVVSDDEPEPNIEEQTDLLRLETLRSDLHLPLSHVKNNYSRIQTSITDLYDGIQDKGQSQIKGRGCIVQGIQEACAHFHRQMKTMVPQTGGLCNQLEIILMTCQQSQKVQKQIDEAIMLMNLENVKRIQVVVFNVGIDYPTCEESDIVGSQNSLVSNISNNSSLSGGLVEVVNLDPGALSLQNFFNTWLLDSSTDSEHLHIILPALQTDEKSVVIKCDLRERILNPAQLPFYGNFTVHPDSATMKTFPSTSKALGMFIPIYRIKILGLLSSQDLCDSIVYGMPMIALATNCWKIDWDDLEKNQQLFKALCYKLVEKDQILIGELENTVSNRSRSDQEVKPNGSFVFLPAPNGTLLVKSIAVQELLLPCQTGTSLDGATEESLDLISSSLQQIEELDSYNPLMASSGLYQCLKNKNKKPEPKQQKRKTENNTNREVLTSSSKYNTNIQMTGKAPRASPVSTSVKRLRPLLNIFPTDL</sequence>
<gene>
    <name evidence="2" type="ORF">MGAL_10B008118</name>
</gene>
<feature type="compositionally biased region" description="Polar residues" evidence="1">
    <location>
        <begin position="498"/>
        <end position="517"/>
    </location>
</feature>
<evidence type="ECO:0008006" key="4">
    <source>
        <dbReference type="Google" id="ProtNLM"/>
    </source>
</evidence>
<comment type="caution">
    <text evidence="2">The sequence shown here is derived from an EMBL/GenBank/DDBJ whole genome shotgun (WGS) entry which is preliminary data.</text>
</comment>
<feature type="region of interest" description="Disordered" evidence="1">
    <location>
        <begin position="482"/>
        <end position="528"/>
    </location>
</feature>
<name>A0A8B6CGV4_MYTGA</name>
<organism evidence="2 3">
    <name type="scientific">Mytilus galloprovincialis</name>
    <name type="common">Mediterranean mussel</name>
    <dbReference type="NCBI Taxonomy" id="29158"/>
    <lineage>
        <taxon>Eukaryota</taxon>
        <taxon>Metazoa</taxon>
        <taxon>Spiralia</taxon>
        <taxon>Lophotrochozoa</taxon>
        <taxon>Mollusca</taxon>
        <taxon>Bivalvia</taxon>
        <taxon>Autobranchia</taxon>
        <taxon>Pteriomorphia</taxon>
        <taxon>Mytilida</taxon>
        <taxon>Mytiloidea</taxon>
        <taxon>Mytilidae</taxon>
        <taxon>Mytilinae</taxon>
        <taxon>Mytilus</taxon>
    </lineage>
</organism>